<dbReference type="InterPro" id="IPR050090">
    <property type="entry name" value="Tyrosine_recombinase_XerCD"/>
</dbReference>
<evidence type="ECO:0000256" key="1">
    <source>
        <dbReference type="ARBA" id="ARBA00022908"/>
    </source>
</evidence>
<dbReference type="Proteomes" id="UP001500238">
    <property type="component" value="Unassembled WGS sequence"/>
</dbReference>
<accession>A0ABP3SZ80</accession>
<dbReference type="Gene3D" id="1.10.443.10">
    <property type="entry name" value="Intergrase catalytic core"/>
    <property type="match status" value="1"/>
</dbReference>
<dbReference type="PANTHER" id="PTHR30349:SF64">
    <property type="entry name" value="PROPHAGE INTEGRASE INTD-RELATED"/>
    <property type="match status" value="1"/>
</dbReference>
<name>A0ABP3SZ80_9SPHN</name>
<sequence>MPYTIADATRPLSQAANPPHYPEFYMPQPAKVLGAADVRLLLRHVIGHRHSCRNQTMILLSFKAGMRACEIAGLDWPMLLSATGRLGEHIYLHAHISKNGTARRIPLHPDLAASLRRLHAVYGKPRDGPVIRSERGRHMTAHSVVNWFGSVYAELGFAGCSSHSGRRTFITRSARLLPRSGGSLRDIQELVGHRDLSTTQRYIEGDRDAQRKLIRLI</sequence>
<dbReference type="InterPro" id="IPR002104">
    <property type="entry name" value="Integrase_catalytic"/>
</dbReference>
<keyword evidence="2" id="KW-0233">DNA recombination</keyword>
<evidence type="ECO:0000313" key="5">
    <source>
        <dbReference type="Proteomes" id="UP001500238"/>
    </source>
</evidence>
<reference evidence="5" key="1">
    <citation type="journal article" date="2019" name="Int. J. Syst. Evol. Microbiol.">
        <title>The Global Catalogue of Microorganisms (GCM) 10K type strain sequencing project: providing services to taxonomists for standard genome sequencing and annotation.</title>
        <authorList>
            <consortium name="The Broad Institute Genomics Platform"/>
            <consortium name="The Broad Institute Genome Sequencing Center for Infectious Disease"/>
            <person name="Wu L."/>
            <person name="Ma J."/>
        </authorList>
    </citation>
    <scope>NUCLEOTIDE SEQUENCE [LARGE SCALE GENOMIC DNA]</scope>
    <source>
        <strain evidence="5">JCM 14603</strain>
    </source>
</reference>
<dbReference type="InterPro" id="IPR013762">
    <property type="entry name" value="Integrase-like_cat_sf"/>
</dbReference>
<gene>
    <name evidence="4" type="ORF">GCM10009102_07420</name>
</gene>
<organism evidence="4 5">
    <name type="scientific">Sphingomonas insulae</name>
    <dbReference type="NCBI Taxonomy" id="424800"/>
    <lineage>
        <taxon>Bacteria</taxon>
        <taxon>Pseudomonadati</taxon>
        <taxon>Pseudomonadota</taxon>
        <taxon>Alphaproteobacteria</taxon>
        <taxon>Sphingomonadales</taxon>
        <taxon>Sphingomonadaceae</taxon>
        <taxon>Sphingomonas</taxon>
    </lineage>
</organism>
<keyword evidence="1" id="KW-0229">DNA integration</keyword>
<evidence type="ECO:0000256" key="2">
    <source>
        <dbReference type="ARBA" id="ARBA00023172"/>
    </source>
</evidence>
<evidence type="ECO:0000259" key="3">
    <source>
        <dbReference type="PROSITE" id="PS51898"/>
    </source>
</evidence>
<dbReference type="PROSITE" id="PS51898">
    <property type="entry name" value="TYR_RECOMBINASE"/>
    <property type="match status" value="1"/>
</dbReference>
<proteinExistence type="predicted"/>
<dbReference type="SUPFAM" id="SSF56349">
    <property type="entry name" value="DNA breaking-rejoining enzymes"/>
    <property type="match status" value="1"/>
</dbReference>
<dbReference type="InterPro" id="IPR011010">
    <property type="entry name" value="DNA_brk_join_enz"/>
</dbReference>
<feature type="domain" description="Tyr recombinase" evidence="3">
    <location>
        <begin position="28"/>
        <end position="215"/>
    </location>
</feature>
<dbReference type="PANTHER" id="PTHR30349">
    <property type="entry name" value="PHAGE INTEGRASE-RELATED"/>
    <property type="match status" value="1"/>
</dbReference>
<dbReference type="EMBL" id="BAAAES010000004">
    <property type="protein sequence ID" value="GAA0661191.1"/>
    <property type="molecule type" value="Genomic_DNA"/>
</dbReference>
<protein>
    <recommendedName>
        <fullName evidence="3">Tyr recombinase domain-containing protein</fullName>
    </recommendedName>
</protein>
<dbReference type="Pfam" id="PF00589">
    <property type="entry name" value="Phage_integrase"/>
    <property type="match status" value="1"/>
</dbReference>
<evidence type="ECO:0000313" key="4">
    <source>
        <dbReference type="EMBL" id="GAA0661191.1"/>
    </source>
</evidence>
<comment type="caution">
    <text evidence="4">The sequence shown here is derived from an EMBL/GenBank/DDBJ whole genome shotgun (WGS) entry which is preliminary data.</text>
</comment>
<keyword evidence="5" id="KW-1185">Reference proteome</keyword>